<comment type="caution">
    <text evidence="3">The sequence shown here is derived from an EMBL/GenBank/DDBJ whole genome shotgun (WGS) entry which is preliminary data.</text>
</comment>
<reference evidence="3 4" key="1">
    <citation type="submission" date="2020-08" db="EMBL/GenBank/DDBJ databases">
        <authorList>
            <person name="Koutsovoulos G."/>
            <person name="Danchin GJ E."/>
        </authorList>
    </citation>
    <scope>NUCLEOTIDE SEQUENCE [LARGE SCALE GENOMIC DNA]</scope>
</reference>
<dbReference type="AlphaFoldDB" id="A0A6V7X800"/>
<organism evidence="3 4">
    <name type="scientific">Meloidogyne enterolobii</name>
    <name type="common">Root-knot nematode worm</name>
    <name type="synonym">Meloidogyne mayaguensis</name>
    <dbReference type="NCBI Taxonomy" id="390850"/>
    <lineage>
        <taxon>Eukaryota</taxon>
        <taxon>Metazoa</taxon>
        <taxon>Ecdysozoa</taxon>
        <taxon>Nematoda</taxon>
        <taxon>Chromadorea</taxon>
        <taxon>Rhabditida</taxon>
        <taxon>Tylenchina</taxon>
        <taxon>Tylenchomorpha</taxon>
        <taxon>Tylenchoidea</taxon>
        <taxon>Meloidogynidae</taxon>
        <taxon>Meloidogyninae</taxon>
        <taxon>Meloidogyne</taxon>
    </lineage>
</organism>
<feature type="region of interest" description="Disordered" evidence="2">
    <location>
        <begin position="710"/>
        <end position="756"/>
    </location>
</feature>
<feature type="compositionally biased region" description="Low complexity" evidence="2">
    <location>
        <begin position="795"/>
        <end position="807"/>
    </location>
</feature>
<evidence type="ECO:0000313" key="4">
    <source>
        <dbReference type="Proteomes" id="UP000580250"/>
    </source>
</evidence>
<evidence type="ECO:0000313" key="3">
    <source>
        <dbReference type="EMBL" id="CAD2195295.1"/>
    </source>
</evidence>
<accession>A0A6V7X800</accession>
<dbReference type="Proteomes" id="UP000580250">
    <property type="component" value="Unassembled WGS sequence"/>
</dbReference>
<sequence>MKHYLLDKRNPVKFLNKLERVKKLLKRKRKEEEKLLKIKEEEKLAENKLEEMRKETINEMPPIVKTIINKVEIIEQVLIEGKLLERELEALKEFSKVHTKVDFINKLEAIQTSLENKKENKHVGENIETSKTNVGEDIETIQTSLEHKEENKHVWENLETIPTNVWEDPENKRVEENLETIKTNVLKELEKIKTSLAKKQEGNFKKNEQSTIIKKLKTIQKDARIEKFKTSLKMLESTKTTFYADEMKQELLNRIPKFIECFKNKTKKSFEQVLNELKIAKTSLLNLKGQTEVLNKLENIKQVLEEKVEKNKVLKMFREVTNKFKKNKDYDKFVVNSINKTKEMLEEGKPYEHVLNKLEITINYLTKFITRINLFNELGLTKQSFMEKESEEKLFEHLERMHEILSKKISLETLEEMKKNLGVEGDIVTKENLIDEELLMTMHQKVGHIQSNIMKEPGDNNEIKKCKKWEMPESKEKNHEFTKKVEAYRFNLVDRFVWLEKLTLTKIVKDKERIRILESLNASIKEAADQEGEKTNEKKKMMKKLKSINGEMAANLESLEEHLNKSEIVMKNFIDGAMIRIEDLARIYRQIRLHSGMNKAVLELFKRTGNLILASGSTIKDVVNYNKGGKIAKEFEIGRQLLKGVIGGYRTKLDFQDPVTVNRIYEKVDWGYLGQEVPEFSDTMSELSSSTSMLDLDELTESVDQLSSVDELPSVDEVTSPNESFFTSPSSKSSVGSDKELKFGSPASTSLSMSELPKFGTFTSPSSKSSVGSDKELKFGSPASFTSFRSSQSMSDLSKVSSSNPKKLSNKEKKKEAKLKIQHEKEVEKWNDWKFKNAGTDDEETVGQLKLLDVQEEAKNNFAWFNHVFSAIIKLDERKIVPEFKENICEKEGMNCTPVSKIPEKLKI</sequence>
<feature type="coiled-coil region" evidence="1">
    <location>
        <begin position="287"/>
        <end position="314"/>
    </location>
</feature>
<name>A0A6V7X800_MELEN</name>
<feature type="compositionally biased region" description="Low complexity" evidence="2">
    <location>
        <begin position="724"/>
        <end position="736"/>
    </location>
</feature>
<protein>
    <submittedName>
        <fullName evidence="3">Uncharacterized protein</fullName>
    </submittedName>
</protein>
<feature type="coiled-coil region" evidence="1">
    <location>
        <begin position="15"/>
        <end position="59"/>
    </location>
</feature>
<evidence type="ECO:0000256" key="2">
    <source>
        <dbReference type="SAM" id="MobiDB-lite"/>
    </source>
</evidence>
<keyword evidence="1" id="KW-0175">Coiled coil</keyword>
<dbReference type="EMBL" id="CAJEWN010001197">
    <property type="protein sequence ID" value="CAD2195295.1"/>
    <property type="molecule type" value="Genomic_DNA"/>
</dbReference>
<evidence type="ECO:0000256" key="1">
    <source>
        <dbReference type="SAM" id="Coils"/>
    </source>
</evidence>
<feature type="region of interest" description="Disordered" evidence="2">
    <location>
        <begin position="795"/>
        <end position="816"/>
    </location>
</feature>
<proteinExistence type="predicted"/>
<gene>
    <name evidence="3" type="ORF">MENT_LOCUS48368</name>
</gene>